<accession>A0A738GAM1</accession>
<comment type="caution">
    <text evidence="1">The sequence shown here is derived from an EMBL/GenBank/DDBJ whole genome shotgun (WGS) entry which is preliminary data.</text>
</comment>
<sequence length="91" mass="10229">MSILERFFGRKEKNSSNIQGVLVANAEIDNPLSLVVVFDTLPENNSKELTRLLRNYHSSMKQATCELVPELDFFGLAGWGKHVISMVGFKT</sequence>
<proteinExistence type="predicted"/>
<dbReference type="AlphaFoldDB" id="A0A738GAM1"/>
<organism evidence="1">
    <name type="scientific">Salmonella enterica</name>
    <name type="common">Salmonella choleraesuis</name>
    <dbReference type="NCBI Taxonomy" id="28901"/>
    <lineage>
        <taxon>Bacteria</taxon>
        <taxon>Pseudomonadati</taxon>
        <taxon>Pseudomonadota</taxon>
        <taxon>Gammaproteobacteria</taxon>
        <taxon>Enterobacterales</taxon>
        <taxon>Enterobacteriaceae</taxon>
        <taxon>Salmonella</taxon>
    </lineage>
</organism>
<gene>
    <name evidence="1" type="ORF">G4X89_002800</name>
</gene>
<reference evidence="1" key="1">
    <citation type="journal article" date="2018" name="Genome Biol.">
        <title>SKESA: strategic k-mer extension for scrupulous assemblies.</title>
        <authorList>
            <person name="Souvorov A."/>
            <person name="Agarwala R."/>
            <person name="Lipman D.J."/>
        </authorList>
    </citation>
    <scope>NUCLEOTIDE SEQUENCE</scope>
    <source>
        <strain evidence="1">15-5595</strain>
    </source>
</reference>
<feature type="non-terminal residue" evidence="1">
    <location>
        <position position="91"/>
    </location>
</feature>
<evidence type="ECO:0000313" key="1">
    <source>
        <dbReference type="EMBL" id="HAE8820386.1"/>
    </source>
</evidence>
<dbReference type="EMBL" id="DAATLQ010000028">
    <property type="protein sequence ID" value="HAE8820386.1"/>
    <property type="molecule type" value="Genomic_DNA"/>
</dbReference>
<reference evidence="1" key="2">
    <citation type="submission" date="2018-07" db="EMBL/GenBank/DDBJ databases">
        <authorList>
            <consortium name="NCBI Pathogen Detection Project"/>
        </authorList>
    </citation>
    <scope>NUCLEOTIDE SEQUENCE</scope>
    <source>
        <strain evidence="1">15-5595</strain>
    </source>
</reference>
<name>A0A738GAM1_SALER</name>
<protein>
    <submittedName>
        <fullName evidence="1">Uncharacterized protein</fullName>
    </submittedName>
</protein>